<name>A0A8J2S373_9STRA</name>
<dbReference type="Proteomes" id="UP000789595">
    <property type="component" value="Unassembled WGS sequence"/>
</dbReference>
<evidence type="ECO:0000313" key="2">
    <source>
        <dbReference type="Proteomes" id="UP000789595"/>
    </source>
</evidence>
<dbReference type="EMBL" id="CAKKNE010000001">
    <property type="protein sequence ID" value="CAH0363867.1"/>
    <property type="molecule type" value="Genomic_DNA"/>
</dbReference>
<reference evidence="1" key="1">
    <citation type="submission" date="2021-11" db="EMBL/GenBank/DDBJ databases">
        <authorList>
            <consortium name="Genoscope - CEA"/>
            <person name="William W."/>
        </authorList>
    </citation>
    <scope>NUCLEOTIDE SEQUENCE</scope>
</reference>
<sequence length="105" mass="11856">MLPLGQRGEADCKAVMCEIRTQEADFVRHRTKVNNPGWSKTFYEVTASYLEFFDAKAEAGEAIPGGDDFARRMLRLHKLTMSLTRDDGSDKWVEASPIEDLEESA</sequence>
<evidence type="ECO:0000313" key="1">
    <source>
        <dbReference type="EMBL" id="CAH0363867.1"/>
    </source>
</evidence>
<gene>
    <name evidence="1" type="ORF">PECAL_1P02060</name>
</gene>
<accession>A0A8J2S373</accession>
<proteinExistence type="predicted"/>
<organism evidence="1 2">
    <name type="scientific">Pelagomonas calceolata</name>
    <dbReference type="NCBI Taxonomy" id="35677"/>
    <lineage>
        <taxon>Eukaryota</taxon>
        <taxon>Sar</taxon>
        <taxon>Stramenopiles</taxon>
        <taxon>Ochrophyta</taxon>
        <taxon>Pelagophyceae</taxon>
        <taxon>Pelagomonadales</taxon>
        <taxon>Pelagomonadaceae</taxon>
        <taxon>Pelagomonas</taxon>
    </lineage>
</organism>
<protein>
    <submittedName>
        <fullName evidence="1">Uncharacterized protein</fullName>
    </submittedName>
</protein>
<comment type="caution">
    <text evidence="1">The sequence shown here is derived from an EMBL/GenBank/DDBJ whole genome shotgun (WGS) entry which is preliminary data.</text>
</comment>
<keyword evidence="2" id="KW-1185">Reference proteome</keyword>
<dbReference type="AlphaFoldDB" id="A0A8J2S373"/>